<dbReference type="EMBL" id="SRZC01000022">
    <property type="protein sequence ID" value="TGX80759.1"/>
    <property type="molecule type" value="Genomic_DNA"/>
</dbReference>
<sequence>MKMTVLKILCLALACLCMSCTASDDDGDGYKYPQLVAELCDVYTTEPKELGYAVTDSDERLTFSYHVYAPWAMEKETCYRALLYYNKVEHSPNVHATTQAISAKPALVLIPKTPEEAKDWYDNRDPLSLATAWFAKNGKHLNLCLDIKSGSTDSEDTRQSLGIVCEGADKAESGDRYHYRICHAQNNVPAYYTVSQYASIPTADLKSGDIITLEIPTWKGIVKKEFIKP</sequence>
<evidence type="ECO:0000313" key="1">
    <source>
        <dbReference type="EMBL" id="TGX80759.1"/>
    </source>
</evidence>
<dbReference type="Proteomes" id="UP000308886">
    <property type="component" value="Unassembled WGS sequence"/>
</dbReference>
<accession>A0AC61QMY7</accession>
<name>A0AC61QMY7_9BACT</name>
<reference evidence="1" key="1">
    <citation type="submission" date="2019-04" db="EMBL/GenBank/DDBJ databases">
        <title>Microbes associate with the intestines of laboratory mice.</title>
        <authorList>
            <person name="Navarre W."/>
            <person name="Wong E."/>
            <person name="Huang K."/>
            <person name="Tropini C."/>
            <person name="Ng K."/>
            <person name="Yu B."/>
        </authorList>
    </citation>
    <scope>NUCLEOTIDE SEQUENCE</scope>
    <source>
        <strain evidence="1">NM73_A23</strain>
    </source>
</reference>
<proteinExistence type="predicted"/>
<organism evidence="1 2">
    <name type="scientific">Palleniella muris</name>
    <dbReference type="NCBI Taxonomy" id="3038145"/>
    <lineage>
        <taxon>Bacteria</taxon>
        <taxon>Pseudomonadati</taxon>
        <taxon>Bacteroidota</taxon>
        <taxon>Bacteroidia</taxon>
        <taxon>Bacteroidales</taxon>
        <taxon>Prevotellaceae</taxon>
        <taxon>Palleniella</taxon>
    </lineage>
</organism>
<comment type="caution">
    <text evidence="1">The sequence shown here is derived from an EMBL/GenBank/DDBJ whole genome shotgun (WGS) entry which is preliminary data.</text>
</comment>
<evidence type="ECO:0000313" key="2">
    <source>
        <dbReference type="Proteomes" id="UP000308886"/>
    </source>
</evidence>
<protein>
    <submittedName>
        <fullName evidence="1">Uncharacterized protein</fullName>
    </submittedName>
</protein>
<keyword evidence="2" id="KW-1185">Reference proteome</keyword>
<gene>
    <name evidence="1" type="ORF">E5358_12145</name>
</gene>